<evidence type="ECO:0000313" key="1">
    <source>
        <dbReference type="EMBL" id="RAG86459.1"/>
    </source>
</evidence>
<comment type="caution">
    <text evidence="1">The sequence shown here is derived from an EMBL/GenBank/DDBJ whole genome shotgun (WGS) entry which is preliminary data.</text>
</comment>
<name>A0A2X0KH98_9ACTN</name>
<proteinExistence type="predicted"/>
<organism evidence="1 2">
    <name type="scientific">Streptacidiphilus pinicola</name>
    <dbReference type="NCBI Taxonomy" id="2219663"/>
    <lineage>
        <taxon>Bacteria</taxon>
        <taxon>Bacillati</taxon>
        <taxon>Actinomycetota</taxon>
        <taxon>Actinomycetes</taxon>
        <taxon>Kitasatosporales</taxon>
        <taxon>Streptomycetaceae</taxon>
        <taxon>Streptacidiphilus</taxon>
    </lineage>
</organism>
<protein>
    <submittedName>
        <fullName evidence="1">Uncharacterized protein</fullName>
    </submittedName>
</protein>
<accession>A0A2X0KH98</accession>
<dbReference type="OrthoDB" id="9876495at2"/>
<dbReference type="AlphaFoldDB" id="A0A2X0KH98"/>
<dbReference type="EMBL" id="QKYN01000027">
    <property type="protein sequence ID" value="RAG86459.1"/>
    <property type="molecule type" value="Genomic_DNA"/>
</dbReference>
<dbReference type="Proteomes" id="UP000248889">
    <property type="component" value="Unassembled WGS sequence"/>
</dbReference>
<dbReference type="RefSeq" id="WP_111499872.1">
    <property type="nucleotide sequence ID" value="NZ_QKYN01000027.1"/>
</dbReference>
<sequence>MSPYFKIHAPYPPVPRFEWPEPGQRTWTAPAESFFGSCNGTSSCTSGPACPVGVVVTLDSPPHGCDCPCHDAAREQAAELRAEPRPAEPWWNAIRNSSEWRRCS</sequence>
<reference evidence="1 2" key="1">
    <citation type="submission" date="2018-06" db="EMBL/GenBank/DDBJ databases">
        <title>Streptacidiphilus pinicola sp. nov., isolated from pine grove soil.</title>
        <authorList>
            <person name="Roh S.G."/>
            <person name="Park S."/>
            <person name="Kim M.-K."/>
            <person name="Yun B.-R."/>
            <person name="Park J."/>
            <person name="Kim M.J."/>
            <person name="Kim Y.S."/>
            <person name="Kim S.B."/>
        </authorList>
    </citation>
    <scope>NUCLEOTIDE SEQUENCE [LARGE SCALE GENOMIC DNA]</scope>
    <source>
        <strain evidence="1 2">MMS16-CNU450</strain>
    </source>
</reference>
<keyword evidence="2" id="KW-1185">Reference proteome</keyword>
<evidence type="ECO:0000313" key="2">
    <source>
        <dbReference type="Proteomes" id="UP000248889"/>
    </source>
</evidence>
<gene>
    <name evidence="1" type="ORF">DN069_06515</name>
</gene>